<dbReference type="PROSITE" id="PS50059">
    <property type="entry name" value="FKBP_PPIASE"/>
    <property type="match status" value="2"/>
</dbReference>
<dbReference type="InterPro" id="IPR001179">
    <property type="entry name" value="PPIase_FKBP_dom"/>
</dbReference>
<comment type="catalytic activity">
    <reaction evidence="1 5 6">
        <text>[protein]-peptidylproline (omega=180) = [protein]-peptidylproline (omega=0)</text>
        <dbReference type="Rhea" id="RHEA:16237"/>
        <dbReference type="Rhea" id="RHEA-COMP:10747"/>
        <dbReference type="Rhea" id="RHEA-COMP:10748"/>
        <dbReference type="ChEBI" id="CHEBI:83833"/>
        <dbReference type="ChEBI" id="CHEBI:83834"/>
        <dbReference type="EC" id="5.2.1.8"/>
    </reaction>
</comment>
<evidence type="ECO:0000256" key="5">
    <source>
        <dbReference type="PROSITE-ProRule" id="PRU00277"/>
    </source>
</evidence>
<dbReference type="Proteomes" id="UP000777002">
    <property type="component" value="Unassembled WGS sequence"/>
</dbReference>
<sequence length="222" mass="23848">MTEPLQITDLVIGDGAEATKGTRISVHYTGKLTDGTVFDSSLTRGQPFEFILGAGQVIRGWDEGFAGMKVGGKRKLVIAPEYGYGDYGAGDVIPPKATLEFEVELLDVEKIPEPGQLKIEDVKVGDGEEARPGMIVSVHYTGKLTDGTIFDSSIPRGEPIEFELGRGMVIPGWEQGIAGMKVGGKRILTIPYNLAYGSRGYPGVIPPYATLVFDVELTKVAK</sequence>
<feature type="domain" description="PPIase FKBP-type" evidence="7">
    <location>
        <begin position="133"/>
        <end position="221"/>
    </location>
</feature>
<name>A0ABS2GV26_9BURK</name>
<dbReference type="PANTHER" id="PTHR43811:SF19">
    <property type="entry name" value="39 KDA FK506-BINDING NUCLEAR PROTEIN"/>
    <property type="match status" value="1"/>
</dbReference>
<evidence type="ECO:0000256" key="4">
    <source>
        <dbReference type="ARBA" id="ARBA00023235"/>
    </source>
</evidence>
<feature type="domain" description="PPIase FKBP-type" evidence="7">
    <location>
        <begin position="21"/>
        <end position="109"/>
    </location>
</feature>
<dbReference type="Gene3D" id="3.10.50.40">
    <property type="match status" value="2"/>
</dbReference>
<organism evidence="8 9">
    <name type="scientific">Parasutterella secunda</name>
    <dbReference type="NCBI Taxonomy" id="626947"/>
    <lineage>
        <taxon>Bacteria</taxon>
        <taxon>Pseudomonadati</taxon>
        <taxon>Pseudomonadota</taxon>
        <taxon>Betaproteobacteria</taxon>
        <taxon>Burkholderiales</taxon>
        <taxon>Sutterellaceae</taxon>
        <taxon>Parasutterella</taxon>
    </lineage>
</organism>
<gene>
    <name evidence="8" type="ORF">H5985_08220</name>
</gene>
<dbReference type="EC" id="5.2.1.8" evidence="6"/>
<dbReference type="InterPro" id="IPR046357">
    <property type="entry name" value="PPIase_dom_sf"/>
</dbReference>
<evidence type="ECO:0000256" key="6">
    <source>
        <dbReference type="RuleBase" id="RU003915"/>
    </source>
</evidence>
<evidence type="ECO:0000259" key="7">
    <source>
        <dbReference type="PROSITE" id="PS50059"/>
    </source>
</evidence>
<dbReference type="GO" id="GO:0016853">
    <property type="term" value="F:isomerase activity"/>
    <property type="evidence" value="ECO:0007669"/>
    <property type="project" value="UniProtKB-KW"/>
</dbReference>
<dbReference type="Pfam" id="PF00254">
    <property type="entry name" value="FKBP_C"/>
    <property type="match status" value="2"/>
</dbReference>
<evidence type="ECO:0000256" key="1">
    <source>
        <dbReference type="ARBA" id="ARBA00000971"/>
    </source>
</evidence>
<comment type="caution">
    <text evidence="8">The sequence shown here is derived from an EMBL/GenBank/DDBJ whole genome shotgun (WGS) entry which is preliminary data.</text>
</comment>
<keyword evidence="4 5" id="KW-0413">Isomerase</keyword>
<dbReference type="EMBL" id="JACJKX010000017">
    <property type="protein sequence ID" value="MBM6929249.1"/>
    <property type="molecule type" value="Genomic_DNA"/>
</dbReference>
<keyword evidence="3 5" id="KW-0697">Rotamase</keyword>
<accession>A0ABS2GV26</accession>
<evidence type="ECO:0000256" key="2">
    <source>
        <dbReference type="ARBA" id="ARBA00006577"/>
    </source>
</evidence>
<evidence type="ECO:0000313" key="9">
    <source>
        <dbReference type="Proteomes" id="UP000777002"/>
    </source>
</evidence>
<protein>
    <recommendedName>
        <fullName evidence="6">Peptidyl-prolyl cis-trans isomerase</fullName>
        <ecNumber evidence="6">5.2.1.8</ecNumber>
    </recommendedName>
</protein>
<keyword evidence="9" id="KW-1185">Reference proteome</keyword>
<dbReference type="SUPFAM" id="SSF54534">
    <property type="entry name" value="FKBP-like"/>
    <property type="match status" value="2"/>
</dbReference>
<evidence type="ECO:0000256" key="3">
    <source>
        <dbReference type="ARBA" id="ARBA00023110"/>
    </source>
</evidence>
<evidence type="ECO:0000313" key="8">
    <source>
        <dbReference type="EMBL" id="MBM6929249.1"/>
    </source>
</evidence>
<dbReference type="PANTHER" id="PTHR43811">
    <property type="entry name" value="FKBP-TYPE PEPTIDYL-PROLYL CIS-TRANS ISOMERASE FKPA"/>
    <property type="match status" value="1"/>
</dbReference>
<reference evidence="8 9" key="1">
    <citation type="journal article" date="2021" name="Sci. Rep.">
        <title>The distribution of antibiotic resistance genes in chicken gut microbiota commensals.</title>
        <authorList>
            <person name="Juricova H."/>
            <person name="Matiasovicova J."/>
            <person name="Kubasova T."/>
            <person name="Cejkova D."/>
            <person name="Rychlik I."/>
        </authorList>
    </citation>
    <scope>NUCLEOTIDE SEQUENCE [LARGE SCALE GENOMIC DNA]</scope>
    <source>
        <strain evidence="8 9">An562</strain>
    </source>
</reference>
<proteinExistence type="inferred from homology"/>
<comment type="similarity">
    <text evidence="2 6">Belongs to the FKBP-type PPIase family.</text>
</comment>